<dbReference type="OrthoDB" id="7786232at2759"/>
<proteinExistence type="predicted"/>
<dbReference type="SMART" id="SM00369">
    <property type="entry name" value="LRR_TYP"/>
    <property type="match status" value="5"/>
</dbReference>
<dbReference type="InterPro" id="IPR001611">
    <property type="entry name" value="Leu-rich_rpt"/>
</dbReference>
<organism evidence="15 16">
    <name type="scientific">Chironomus riparius</name>
    <dbReference type="NCBI Taxonomy" id="315576"/>
    <lineage>
        <taxon>Eukaryota</taxon>
        <taxon>Metazoa</taxon>
        <taxon>Ecdysozoa</taxon>
        <taxon>Arthropoda</taxon>
        <taxon>Hexapoda</taxon>
        <taxon>Insecta</taxon>
        <taxon>Pterygota</taxon>
        <taxon>Neoptera</taxon>
        <taxon>Endopterygota</taxon>
        <taxon>Diptera</taxon>
        <taxon>Nematocera</taxon>
        <taxon>Chironomoidea</taxon>
        <taxon>Chironomidae</taxon>
        <taxon>Chironominae</taxon>
        <taxon>Chironomus</taxon>
    </lineage>
</organism>
<evidence type="ECO:0000313" key="16">
    <source>
        <dbReference type="Proteomes" id="UP001153620"/>
    </source>
</evidence>
<dbReference type="InterPro" id="IPR003591">
    <property type="entry name" value="Leu-rich_rpt_typical-subtyp"/>
</dbReference>
<dbReference type="Gene3D" id="3.80.10.10">
    <property type="entry name" value="Ribonuclease Inhibitor"/>
    <property type="match status" value="2"/>
</dbReference>
<protein>
    <submittedName>
        <fullName evidence="15">Uncharacterized protein</fullName>
    </submittedName>
</protein>
<gene>
    <name evidence="15" type="ORF">CHIRRI_LOCUS12419</name>
</gene>
<keyword evidence="6 14" id="KW-0732">Signal</keyword>
<reference evidence="15" key="1">
    <citation type="submission" date="2022-01" db="EMBL/GenBank/DDBJ databases">
        <authorList>
            <person name="King R."/>
        </authorList>
    </citation>
    <scope>NUCLEOTIDE SEQUENCE</scope>
</reference>
<dbReference type="PROSITE" id="PS51450">
    <property type="entry name" value="LRR"/>
    <property type="match status" value="1"/>
</dbReference>
<keyword evidence="9" id="KW-0406">Ion transport</keyword>
<dbReference type="InterPro" id="IPR032675">
    <property type="entry name" value="LRR_dom_sf"/>
</dbReference>
<dbReference type="AlphaFoldDB" id="A0A9N9S5E3"/>
<keyword evidence="4" id="KW-0433">Leucine-rich repeat</keyword>
<feature type="chain" id="PRO_5040466573" evidence="14">
    <location>
        <begin position="27"/>
        <end position="392"/>
    </location>
</feature>
<feature type="transmembrane region" description="Helical" evidence="13">
    <location>
        <begin position="334"/>
        <end position="356"/>
    </location>
</feature>
<evidence type="ECO:0000256" key="6">
    <source>
        <dbReference type="ARBA" id="ARBA00022729"/>
    </source>
</evidence>
<keyword evidence="16" id="KW-1185">Reference proteome</keyword>
<evidence type="ECO:0000313" key="15">
    <source>
        <dbReference type="EMBL" id="CAG9809598.1"/>
    </source>
</evidence>
<dbReference type="InterPro" id="IPR051432">
    <property type="entry name" value="KCNMA1_auxiliary"/>
</dbReference>
<evidence type="ECO:0000256" key="1">
    <source>
        <dbReference type="ARBA" id="ARBA00004162"/>
    </source>
</evidence>
<evidence type="ECO:0000256" key="9">
    <source>
        <dbReference type="ARBA" id="ARBA00023065"/>
    </source>
</evidence>
<dbReference type="EMBL" id="OU895879">
    <property type="protein sequence ID" value="CAG9809598.1"/>
    <property type="molecule type" value="Genomic_DNA"/>
</dbReference>
<feature type="signal peptide" evidence="14">
    <location>
        <begin position="1"/>
        <end position="26"/>
    </location>
</feature>
<dbReference type="PANTHER" id="PTHR46473">
    <property type="entry name" value="GH08155P"/>
    <property type="match status" value="1"/>
</dbReference>
<comment type="subcellular location">
    <subcellularLocation>
        <location evidence="1">Cell membrane</location>
        <topology evidence="1">Single-pass membrane protein</topology>
    </subcellularLocation>
</comment>
<keyword evidence="10 13" id="KW-0472">Membrane</keyword>
<evidence type="ECO:0000256" key="12">
    <source>
        <dbReference type="ARBA" id="ARBA00023303"/>
    </source>
</evidence>
<sequence>MAVRKKKAKNTMSRLLILAFASLCSAISVEITTPRPSIECSTQNCIISFANMDDQSFEGMITEEQSGILALKFSSCQIDRIPNSTFDKLPSLLCLMVTSPGLSIIEHGSFLEASNLQFLYLPGNRIKKILGKTFAGASNLNDINLSDNEIEVISDDAFDGLEHLESLNLSRNQIAFFTQATFSPMTDLVNLDISGNTIEFLDARLFINNQNLNGINMADNQIMSITNGFLDILPHIKVLNIMNNPCTNDTELESVPLIKIADSKDQNIEDEDALDKCYQNFLDMADPESTDLNDLLSKAEIVREDIETDIIADLTEQLRERDVTIKELERQDDLLKIVILLFISVLLFFGVLKIIVHVVNSTYQRDVHSRLIEKDVEVVKVDPKQIIYTIEV</sequence>
<keyword evidence="3" id="KW-1003">Cell membrane</keyword>
<dbReference type="PANTHER" id="PTHR46473:SF23">
    <property type="entry name" value="GH08155P"/>
    <property type="match status" value="1"/>
</dbReference>
<keyword evidence="7" id="KW-0677">Repeat</keyword>
<keyword evidence="12" id="KW-0407">Ion channel</keyword>
<evidence type="ECO:0000256" key="3">
    <source>
        <dbReference type="ARBA" id="ARBA00022475"/>
    </source>
</evidence>
<keyword evidence="11" id="KW-1015">Disulfide bond</keyword>
<reference evidence="15" key="2">
    <citation type="submission" date="2022-10" db="EMBL/GenBank/DDBJ databases">
        <authorList>
            <consortium name="ENA_rothamsted_submissions"/>
            <consortium name="culmorum"/>
            <person name="King R."/>
        </authorList>
    </citation>
    <scope>NUCLEOTIDE SEQUENCE</scope>
</reference>
<name>A0A9N9S5E3_9DIPT</name>
<evidence type="ECO:0000256" key="13">
    <source>
        <dbReference type="SAM" id="Phobius"/>
    </source>
</evidence>
<evidence type="ECO:0000256" key="8">
    <source>
        <dbReference type="ARBA" id="ARBA00022989"/>
    </source>
</evidence>
<evidence type="ECO:0000256" key="10">
    <source>
        <dbReference type="ARBA" id="ARBA00023136"/>
    </source>
</evidence>
<accession>A0A9N9S5E3</accession>
<dbReference type="SUPFAM" id="SSF52058">
    <property type="entry name" value="L domain-like"/>
    <property type="match status" value="1"/>
</dbReference>
<evidence type="ECO:0000256" key="2">
    <source>
        <dbReference type="ARBA" id="ARBA00022448"/>
    </source>
</evidence>
<keyword evidence="5 13" id="KW-0812">Transmembrane</keyword>
<keyword evidence="8 13" id="KW-1133">Transmembrane helix</keyword>
<dbReference type="Proteomes" id="UP001153620">
    <property type="component" value="Chromosome 3"/>
</dbReference>
<dbReference type="GO" id="GO:0005886">
    <property type="term" value="C:plasma membrane"/>
    <property type="evidence" value="ECO:0007669"/>
    <property type="project" value="UniProtKB-SubCell"/>
</dbReference>
<dbReference type="Pfam" id="PF13855">
    <property type="entry name" value="LRR_8"/>
    <property type="match status" value="2"/>
</dbReference>
<evidence type="ECO:0000256" key="4">
    <source>
        <dbReference type="ARBA" id="ARBA00022614"/>
    </source>
</evidence>
<evidence type="ECO:0000256" key="7">
    <source>
        <dbReference type="ARBA" id="ARBA00022737"/>
    </source>
</evidence>
<keyword evidence="2" id="KW-0813">Transport</keyword>
<evidence type="ECO:0000256" key="14">
    <source>
        <dbReference type="SAM" id="SignalP"/>
    </source>
</evidence>
<evidence type="ECO:0000256" key="11">
    <source>
        <dbReference type="ARBA" id="ARBA00023157"/>
    </source>
</evidence>
<dbReference type="GO" id="GO:0034220">
    <property type="term" value="P:monoatomic ion transmembrane transport"/>
    <property type="evidence" value="ECO:0007669"/>
    <property type="project" value="UniProtKB-KW"/>
</dbReference>
<evidence type="ECO:0000256" key="5">
    <source>
        <dbReference type="ARBA" id="ARBA00022692"/>
    </source>
</evidence>